<keyword evidence="2" id="KW-1185">Reference proteome</keyword>
<reference evidence="1 2" key="1">
    <citation type="submission" date="2019-09" db="EMBL/GenBank/DDBJ databases">
        <title>Wenzhouxiangella sp. Genome sequencing and assembly.</title>
        <authorList>
            <person name="Zhang R."/>
        </authorList>
    </citation>
    <scope>NUCLEOTIDE SEQUENCE [LARGE SCALE GENOMIC DNA]</scope>
    <source>
        <strain evidence="1 2">W260</strain>
    </source>
</reference>
<dbReference type="AlphaFoldDB" id="A0A5N0TIG8"/>
<dbReference type="Proteomes" id="UP000325372">
    <property type="component" value="Unassembled WGS sequence"/>
</dbReference>
<dbReference type="InterPro" id="IPR045944">
    <property type="entry name" value="DUF6364"/>
</dbReference>
<sequence>MKPETTKLTIRLPRERVEFAKRFAKQHGVTVTEVIGRYFEYLQAETPDEIHPDLEWLVGIIPPDVDVDELRYEYLKEKYGL</sequence>
<comment type="caution">
    <text evidence="1">The sequence shown here is derived from an EMBL/GenBank/DDBJ whole genome shotgun (WGS) entry which is preliminary data.</text>
</comment>
<protein>
    <submittedName>
        <fullName evidence="1">Uncharacterized protein</fullName>
    </submittedName>
</protein>
<evidence type="ECO:0000313" key="2">
    <source>
        <dbReference type="Proteomes" id="UP000325372"/>
    </source>
</evidence>
<organism evidence="1 2">
    <name type="scientific">Marinihelvus fidelis</name>
    <dbReference type="NCBI Taxonomy" id="2613842"/>
    <lineage>
        <taxon>Bacteria</taxon>
        <taxon>Pseudomonadati</taxon>
        <taxon>Pseudomonadota</taxon>
        <taxon>Gammaproteobacteria</taxon>
        <taxon>Chromatiales</taxon>
        <taxon>Wenzhouxiangellaceae</taxon>
        <taxon>Marinihelvus</taxon>
    </lineage>
</organism>
<accession>A0A5N0TIG8</accession>
<gene>
    <name evidence="1" type="ORF">F3N42_00415</name>
</gene>
<proteinExistence type="predicted"/>
<dbReference type="Pfam" id="PF19891">
    <property type="entry name" value="DUF6364"/>
    <property type="match status" value="1"/>
</dbReference>
<dbReference type="EMBL" id="VYXP01000001">
    <property type="protein sequence ID" value="KAA9134224.1"/>
    <property type="molecule type" value="Genomic_DNA"/>
</dbReference>
<evidence type="ECO:0000313" key="1">
    <source>
        <dbReference type="EMBL" id="KAA9134224.1"/>
    </source>
</evidence>
<name>A0A5N0TIG8_9GAMM</name>